<evidence type="ECO:0000313" key="9">
    <source>
        <dbReference type="EMBL" id="EDO15280.1"/>
    </source>
</evidence>
<evidence type="ECO:0000313" key="10">
    <source>
        <dbReference type="Proteomes" id="UP000000267"/>
    </source>
</evidence>
<dbReference type="GO" id="GO:0006364">
    <property type="term" value="P:rRNA processing"/>
    <property type="evidence" value="ECO:0007669"/>
    <property type="project" value="TreeGrafter"/>
</dbReference>
<dbReference type="SUPFAM" id="SSF54768">
    <property type="entry name" value="dsRNA-binding domain-like"/>
    <property type="match status" value="2"/>
</dbReference>
<dbReference type="GO" id="GO:0006369">
    <property type="term" value="P:termination of RNA polymerase II transcription"/>
    <property type="evidence" value="ECO:0007669"/>
    <property type="project" value="TreeGrafter"/>
</dbReference>
<feature type="domain" description="DRBM" evidence="7">
    <location>
        <begin position="269"/>
        <end position="334"/>
    </location>
</feature>
<reference evidence="9 10" key="1">
    <citation type="journal article" date="2007" name="Proc. Natl. Acad. Sci. U.S.A.">
        <title>Independent sorting-out of thousands of duplicated gene pairs in two yeast species descended from a whole-genome duplication.</title>
        <authorList>
            <person name="Scannell D.R."/>
            <person name="Frank A.C."/>
            <person name="Conant G.C."/>
            <person name="Byrne K.P."/>
            <person name="Woolfit M."/>
            <person name="Wolfe K.H."/>
        </authorList>
    </citation>
    <scope>NUCLEOTIDE SEQUENCE [LARGE SCALE GENOMIC DNA]</scope>
    <source>
        <strain evidence="10">ATCC 22028 / DSM 70294 / BCRC 21397 / CBS 2163 / NBRC 10782 / NRRL Y-8283 / UCD 57-17</strain>
    </source>
</reference>
<dbReference type="EvolutionaryTrace" id="A7TR32"/>
<dbReference type="Proteomes" id="UP000000267">
    <property type="component" value="Unassembled WGS sequence"/>
</dbReference>
<dbReference type="Gene3D" id="1.10.1520.10">
    <property type="entry name" value="Ribonuclease III domain"/>
    <property type="match status" value="1"/>
</dbReference>
<dbReference type="KEGG" id="vpo:Kpol_455p11"/>
<dbReference type="InterPro" id="IPR048505">
    <property type="entry name" value="Dicers-like_N_sf"/>
</dbReference>
<dbReference type="CDD" id="cd10845">
    <property type="entry name" value="DSRM_RNAse_III_family"/>
    <property type="match status" value="1"/>
</dbReference>
<dbReference type="Pfam" id="PF00035">
    <property type="entry name" value="dsrm"/>
    <property type="match status" value="2"/>
</dbReference>
<dbReference type="HOGENOM" id="CLU_018453_0_0_1"/>
<dbReference type="SUPFAM" id="SSF69065">
    <property type="entry name" value="RNase III domain-like"/>
    <property type="match status" value="1"/>
</dbReference>
<dbReference type="GO" id="GO:0005654">
    <property type="term" value="C:nucleoplasm"/>
    <property type="evidence" value="ECO:0007669"/>
    <property type="project" value="TreeGrafter"/>
</dbReference>
<dbReference type="PDBsum" id="3RV0"/>
<protein>
    <recommendedName>
        <fullName evidence="13">RNase III domain-containing protein</fullName>
    </recommendedName>
</protein>
<dbReference type="PhylomeDB" id="A7TR32"/>
<feature type="region of interest" description="Disordered" evidence="6">
    <location>
        <begin position="431"/>
        <end position="475"/>
    </location>
</feature>
<dbReference type="EMBL" id="DS480469">
    <property type="protein sequence ID" value="EDO15280.1"/>
    <property type="molecule type" value="Genomic_DNA"/>
</dbReference>
<keyword evidence="11" id="KW-0479">Metal-binding</keyword>
<dbReference type="GO" id="GO:0042802">
    <property type="term" value="F:identical protein binding"/>
    <property type="evidence" value="ECO:0000353"/>
    <property type="project" value="IntAct"/>
</dbReference>
<dbReference type="Gene3D" id="3.30.160.20">
    <property type="match status" value="2"/>
</dbReference>
<dbReference type="CDD" id="cd00593">
    <property type="entry name" value="RIBOc"/>
    <property type="match status" value="1"/>
</dbReference>
<name>A7TR32_VANPO</name>
<evidence type="ECO:0000256" key="1">
    <source>
        <dbReference type="ARBA" id="ARBA00022722"/>
    </source>
</evidence>
<comment type="interaction">
    <interactant intactId="EBI-4324828">
        <id>A7TR32</id>
    </interactant>
    <interactant intactId="EBI-4324828">
        <id>A7TR32</id>
        <label>Kpol_455p11</label>
    </interactant>
    <organismsDiffer>false</organismsDiffer>
    <experiments>5</experiments>
</comment>
<dbReference type="SMART" id="SM00535">
    <property type="entry name" value="RIBOc"/>
    <property type="match status" value="1"/>
</dbReference>
<feature type="binding site" evidence="11">
    <location>
        <position position="147"/>
    </location>
    <ligand>
        <name>Mg(2+)</name>
        <dbReference type="ChEBI" id="CHEBI:18420"/>
    </ligand>
</feature>
<dbReference type="FunFam" id="1.10.1520.10:FF:000080">
    <property type="entry name" value="RNase3 domain containing protein"/>
    <property type="match status" value="1"/>
</dbReference>
<feature type="compositionally biased region" description="Polar residues" evidence="6">
    <location>
        <begin position="441"/>
        <end position="472"/>
    </location>
</feature>
<gene>
    <name evidence="9" type="ORF">Kpol_455p11</name>
</gene>
<evidence type="ECO:0000256" key="4">
    <source>
        <dbReference type="ARBA" id="ARBA00022884"/>
    </source>
</evidence>
<evidence type="ECO:0008006" key="13">
    <source>
        <dbReference type="Google" id="ProtNLM"/>
    </source>
</evidence>
<keyword evidence="3" id="KW-0378">Hydrolase</keyword>
<dbReference type="InterPro" id="IPR036389">
    <property type="entry name" value="RNase_III_sf"/>
</dbReference>
<dbReference type="PDB" id="3RV1">
    <property type="method" value="X-ray"/>
    <property type="resolution" value="1.98 A"/>
    <property type="chains" value="A/B=15-260"/>
</dbReference>
<evidence type="ECO:0000256" key="5">
    <source>
        <dbReference type="PROSITE-ProRule" id="PRU00266"/>
    </source>
</evidence>
<dbReference type="PROSITE" id="PS00517">
    <property type="entry name" value="RNASE_3_1"/>
    <property type="match status" value="1"/>
</dbReference>
<dbReference type="InterPro" id="IPR000999">
    <property type="entry name" value="RNase_III_dom"/>
</dbReference>
<keyword evidence="2" id="KW-0255">Endonuclease</keyword>
<dbReference type="STRING" id="436907.A7TR32"/>
<keyword evidence="4 5" id="KW-0694">RNA-binding</keyword>
<evidence type="ECO:0000256" key="3">
    <source>
        <dbReference type="ARBA" id="ARBA00022801"/>
    </source>
</evidence>
<dbReference type="SMART" id="SM00358">
    <property type="entry name" value="DSRM"/>
    <property type="match status" value="2"/>
</dbReference>
<accession>A7TR32</accession>
<dbReference type="SMR" id="A7TR32"/>
<evidence type="ECO:0000256" key="2">
    <source>
        <dbReference type="ARBA" id="ARBA00022759"/>
    </source>
</evidence>
<dbReference type="GO" id="GO:0034475">
    <property type="term" value="P:U4 snRNA 3'-end processing"/>
    <property type="evidence" value="ECO:0007669"/>
    <property type="project" value="TreeGrafter"/>
</dbReference>
<feature type="binding site" evidence="11">
    <location>
        <position position="221"/>
    </location>
    <ligand>
        <name>Mg(2+)</name>
        <dbReference type="ChEBI" id="CHEBI:18420"/>
    </ligand>
</feature>
<dbReference type="RefSeq" id="XP_001643138.1">
    <property type="nucleotide sequence ID" value="XM_001643088.1"/>
</dbReference>
<evidence type="ECO:0007829" key="12">
    <source>
        <dbReference type="PDB" id="3RV1"/>
    </source>
</evidence>
<dbReference type="InParanoid" id="A7TR32"/>
<evidence type="ECO:0000256" key="6">
    <source>
        <dbReference type="SAM" id="MobiDB-lite"/>
    </source>
</evidence>
<dbReference type="PDB" id="3RV0">
    <property type="method" value="X-ray"/>
    <property type="resolution" value="2.29 A"/>
    <property type="chains" value="A/B/C/D=15-355"/>
</dbReference>
<dbReference type="Gene3D" id="1.20.1270.260">
    <property type="match status" value="1"/>
</dbReference>
<reference evidence="11 12" key="2">
    <citation type="journal article" date="2011" name="Cell">
        <title>The inside-out mechanism of Dicers from budding yeasts.</title>
        <authorList>
            <person name="Weinberg D.E."/>
            <person name="Nakanishi K."/>
            <person name="Patel D.J."/>
            <person name="Bartel D.P."/>
        </authorList>
    </citation>
    <scope>X-RAY CRYSTALLOGRAPHY (1.98 ANGSTROMS) OF 15-260 IN COMPLEX WITH MG(2+)</scope>
</reference>
<dbReference type="PANTHER" id="PTHR11207:SF0">
    <property type="entry name" value="RIBONUCLEASE 3"/>
    <property type="match status" value="1"/>
</dbReference>
<dbReference type="PROSITE" id="PS50137">
    <property type="entry name" value="DS_RBD"/>
    <property type="match status" value="2"/>
</dbReference>
<dbReference type="InterPro" id="IPR048504">
    <property type="entry name" value="Dicers-like_N"/>
</dbReference>
<evidence type="ECO:0000259" key="8">
    <source>
        <dbReference type="PROSITE" id="PS50142"/>
    </source>
</evidence>
<dbReference type="PDBsum" id="3RV1"/>
<feature type="domain" description="RNase III" evidence="8">
    <location>
        <begin position="95"/>
        <end position="235"/>
    </location>
</feature>
<dbReference type="GO" id="GO:0004525">
    <property type="term" value="F:ribonuclease III activity"/>
    <property type="evidence" value="ECO:0007669"/>
    <property type="project" value="InterPro"/>
</dbReference>
<dbReference type="eggNOG" id="KOG1817">
    <property type="taxonomic scope" value="Eukaryota"/>
</dbReference>
<feature type="binding site" evidence="11">
    <location>
        <position position="224"/>
    </location>
    <ligand>
        <name>Mg(2+)</name>
        <dbReference type="ChEBI" id="CHEBI:18420"/>
    </ligand>
</feature>
<dbReference type="AlphaFoldDB" id="A7TR32"/>
<keyword evidence="11 12" id="KW-0002">3D-structure</keyword>
<dbReference type="PROSITE" id="PS50142">
    <property type="entry name" value="RNASE_3_2"/>
    <property type="match status" value="1"/>
</dbReference>
<dbReference type="GeneID" id="5543348"/>
<dbReference type="Pfam" id="PF00636">
    <property type="entry name" value="Ribonuclease_3"/>
    <property type="match status" value="1"/>
</dbReference>
<evidence type="ECO:0007829" key="11">
    <source>
        <dbReference type="PDB" id="3RV0"/>
    </source>
</evidence>
<feature type="domain" description="DRBM" evidence="7">
    <location>
        <begin position="482"/>
        <end position="548"/>
    </location>
</feature>
<dbReference type="InterPro" id="IPR014720">
    <property type="entry name" value="dsRBD_dom"/>
</dbReference>
<organism evidence="10">
    <name type="scientific">Vanderwaltozyma polyspora (strain ATCC 22028 / DSM 70294 / BCRC 21397 / CBS 2163 / NBRC 10782 / NRRL Y-8283 / UCD 57-17)</name>
    <name type="common">Kluyveromyces polysporus</name>
    <dbReference type="NCBI Taxonomy" id="436907"/>
    <lineage>
        <taxon>Eukaryota</taxon>
        <taxon>Fungi</taxon>
        <taxon>Dikarya</taxon>
        <taxon>Ascomycota</taxon>
        <taxon>Saccharomycotina</taxon>
        <taxon>Saccharomycetes</taxon>
        <taxon>Saccharomycetales</taxon>
        <taxon>Saccharomycetaceae</taxon>
        <taxon>Vanderwaltozyma</taxon>
    </lineage>
</organism>
<dbReference type="OrthoDB" id="2392202at2759"/>
<proteinExistence type="evidence at protein level"/>
<dbReference type="GO" id="GO:0046872">
    <property type="term" value="F:metal ion binding"/>
    <property type="evidence" value="ECO:0007669"/>
    <property type="project" value="UniProtKB-KW"/>
</dbReference>
<dbReference type="GO" id="GO:0003723">
    <property type="term" value="F:RNA binding"/>
    <property type="evidence" value="ECO:0007669"/>
    <property type="project" value="UniProtKB-UniRule"/>
</dbReference>
<dbReference type="OMA" id="TVMSNER"/>
<keyword evidence="1" id="KW-0540">Nuclease</keyword>
<dbReference type="Pfam" id="PF20860">
    <property type="entry name" value="Dicers_N"/>
    <property type="match status" value="1"/>
</dbReference>
<evidence type="ECO:0000259" key="7">
    <source>
        <dbReference type="PROSITE" id="PS50137"/>
    </source>
</evidence>
<keyword evidence="10" id="KW-1185">Reference proteome</keyword>
<sequence length="558" mass="62924">MSDQVYVPPTSAPMSNELKVREFYRLHNACVKLKESIKLIYENPLVTDQNVLNLGTAENTIDYTILNTPTLNVAKTLLGNRYSLDLIDLFQSHDFKDSNTDVDMFIKYPVVYDENLENLAFMHKSFPNMNAHLNDAQKTQLSNERLEFLGDSWLGALVSYIVYTRFPSANEGMLSQMKESIVNNNNLFDWSTKLNFTKRLQGNIATPTRVVKDKMSKRYADCVEAYIGALVIDRFGTEFLDIKEWLEELSEKKLAKSSQMVIKEPLNKNAKNELAELLQINKLGHKLHYRKLTEMPPFRVEVKIGDILLDEAEGNSIREAEHRAAMKVLENDELLRKYSVYDLEDGNSKKYSIEETDLKHDIESSGISNENFLQNEGNGTENIESKFKQLNISNDSNKDDLVNNITNSVFSKLQDVVSKIVIDAISESIPNNPHKIEQSRNGKVGTQTNTSATTSDVLSVQTSIPKSESTSADKAPITCDPNAKQALYTLLSRSQVFPDYEMVQHSMDNFTANCIIKGSGIFLASGRGRSKKIAQQNAASAALRSPILKSILEEQNNF</sequence>
<dbReference type="PANTHER" id="PTHR11207">
    <property type="entry name" value="RIBONUCLEASE III"/>
    <property type="match status" value="1"/>
</dbReference>